<dbReference type="EMBL" id="VDEP01000374">
    <property type="protein sequence ID" value="KAA1093496.1"/>
    <property type="molecule type" value="Genomic_DNA"/>
</dbReference>
<gene>
    <name evidence="1" type="ORF">PGTUg99_022905</name>
</gene>
<dbReference type="AlphaFoldDB" id="A0A5B0NXV8"/>
<organism evidence="1 2">
    <name type="scientific">Puccinia graminis f. sp. tritici</name>
    <dbReference type="NCBI Taxonomy" id="56615"/>
    <lineage>
        <taxon>Eukaryota</taxon>
        <taxon>Fungi</taxon>
        <taxon>Dikarya</taxon>
        <taxon>Basidiomycota</taxon>
        <taxon>Pucciniomycotina</taxon>
        <taxon>Pucciniomycetes</taxon>
        <taxon>Pucciniales</taxon>
        <taxon>Pucciniaceae</taxon>
        <taxon>Puccinia</taxon>
    </lineage>
</organism>
<comment type="caution">
    <text evidence="1">The sequence shown here is derived from an EMBL/GenBank/DDBJ whole genome shotgun (WGS) entry which is preliminary data.</text>
</comment>
<proteinExistence type="predicted"/>
<sequence length="310" mass="37337">MEDVSRYVFQSYKFGEQVRSKILPLSGKNILQYWYYFPFMDMFEGLGEEYYKMFSTEYTKILFQYYENFPDYWQNQMMRQKIIAFGNVLLNEHDGNIKSRYIISLTEFQYGSYSKDKTFKELIHMFTDACTASEHEVYPTELMNLFLLIENQKINHPERFERLQEKPKDFEEKFDLMSSSTQYLASIEKLQIYLKKSFQEFDFEFSFPLFYGSAKNIERSEQNIEELRIFAHHLKRVQSDYLKQRKPMIKPENPLYMYSLDVIITAKINNMKGMIIKSTKYYEDYLSKSSKGFVSSALDTFSRLIKDKKE</sequence>
<name>A0A5B0NXV8_PUCGR</name>
<reference evidence="1 2" key="1">
    <citation type="submission" date="2019-05" db="EMBL/GenBank/DDBJ databases">
        <title>Emergence of the Ug99 lineage of the wheat stem rust pathogen through somatic hybridization.</title>
        <authorList>
            <person name="Li F."/>
            <person name="Upadhyaya N.M."/>
            <person name="Sperschneider J."/>
            <person name="Matny O."/>
            <person name="Nguyen-Phuc H."/>
            <person name="Mago R."/>
            <person name="Raley C."/>
            <person name="Miller M.E."/>
            <person name="Silverstein K.A.T."/>
            <person name="Henningsen E."/>
            <person name="Hirsch C.D."/>
            <person name="Visser B."/>
            <person name="Pretorius Z.A."/>
            <person name="Steffenson B.J."/>
            <person name="Schwessinger B."/>
            <person name="Dodds P.N."/>
            <person name="Figueroa M."/>
        </authorList>
    </citation>
    <scope>NUCLEOTIDE SEQUENCE [LARGE SCALE GENOMIC DNA]</scope>
    <source>
        <strain evidence="1 2">Ug99</strain>
    </source>
</reference>
<dbReference type="Proteomes" id="UP000325313">
    <property type="component" value="Unassembled WGS sequence"/>
</dbReference>
<protein>
    <submittedName>
        <fullName evidence="1">Uncharacterized protein</fullName>
    </submittedName>
</protein>
<evidence type="ECO:0000313" key="1">
    <source>
        <dbReference type="EMBL" id="KAA1093496.1"/>
    </source>
</evidence>
<evidence type="ECO:0000313" key="2">
    <source>
        <dbReference type="Proteomes" id="UP000325313"/>
    </source>
</evidence>
<accession>A0A5B0NXV8</accession>